<reference evidence="1" key="1">
    <citation type="journal article" date="2014" name="Front. Microbiol.">
        <title>High frequency of phylogenetically diverse reductive dehalogenase-homologous genes in deep subseafloor sedimentary metagenomes.</title>
        <authorList>
            <person name="Kawai M."/>
            <person name="Futagami T."/>
            <person name="Toyoda A."/>
            <person name="Takaki Y."/>
            <person name="Nishi S."/>
            <person name="Hori S."/>
            <person name="Arai W."/>
            <person name="Tsubouchi T."/>
            <person name="Morono Y."/>
            <person name="Uchiyama I."/>
            <person name="Ito T."/>
            <person name="Fujiyama A."/>
            <person name="Inagaki F."/>
            <person name="Takami H."/>
        </authorList>
    </citation>
    <scope>NUCLEOTIDE SEQUENCE</scope>
    <source>
        <strain evidence="1">Expedition CK06-06</strain>
    </source>
</reference>
<dbReference type="Gene3D" id="1.20.1600.10">
    <property type="entry name" value="Outer membrane efflux proteins (OEP)"/>
    <property type="match status" value="1"/>
</dbReference>
<evidence type="ECO:0008006" key="2">
    <source>
        <dbReference type="Google" id="ProtNLM"/>
    </source>
</evidence>
<comment type="caution">
    <text evidence="1">The sequence shown here is derived from an EMBL/GenBank/DDBJ whole genome shotgun (WGS) entry which is preliminary data.</text>
</comment>
<dbReference type="PANTHER" id="PTHR30203:SF24">
    <property type="entry name" value="BLR4935 PROTEIN"/>
    <property type="match status" value="1"/>
</dbReference>
<evidence type="ECO:0000313" key="1">
    <source>
        <dbReference type="EMBL" id="GAI76032.1"/>
    </source>
</evidence>
<feature type="non-terminal residue" evidence="1">
    <location>
        <position position="1"/>
    </location>
</feature>
<dbReference type="GO" id="GO:0015562">
    <property type="term" value="F:efflux transmembrane transporter activity"/>
    <property type="evidence" value="ECO:0007669"/>
    <property type="project" value="InterPro"/>
</dbReference>
<dbReference type="PANTHER" id="PTHR30203">
    <property type="entry name" value="OUTER MEMBRANE CATION EFFLUX PROTEIN"/>
    <property type="match status" value="1"/>
</dbReference>
<gene>
    <name evidence="1" type="ORF">S12H4_18408</name>
</gene>
<dbReference type="AlphaFoldDB" id="X1R5N1"/>
<dbReference type="SUPFAM" id="SSF56954">
    <property type="entry name" value="Outer membrane efflux proteins (OEP)"/>
    <property type="match status" value="1"/>
</dbReference>
<proteinExistence type="predicted"/>
<dbReference type="EMBL" id="BARW01009087">
    <property type="protein sequence ID" value="GAI76032.1"/>
    <property type="molecule type" value="Genomic_DNA"/>
</dbReference>
<protein>
    <recommendedName>
        <fullName evidence="2">TolC family protein</fullName>
    </recommendedName>
</protein>
<accession>X1R5N1</accession>
<dbReference type="InterPro" id="IPR010131">
    <property type="entry name" value="MdtP/NodT-like"/>
</dbReference>
<organism evidence="1">
    <name type="scientific">marine sediment metagenome</name>
    <dbReference type="NCBI Taxonomy" id="412755"/>
    <lineage>
        <taxon>unclassified sequences</taxon>
        <taxon>metagenomes</taxon>
        <taxon>ecological metagenomes</taxon>
    </lineage>
</organism>
<sequence length="257" mass="29864">YNMEQEIHLADAQVNMFELDVIEADNQLTDAYTRLRELLHLPVNSDPLPIIQNMNILVQLPSQKQIQQLMMANRPEVHIAQMHIQQAKHEIKLERAKVFDDVQFGLAYERDTNGLSTRGPFFGISFPLFDLNQAQISRAKTILIQREKELISTKNILLTELILVYQQLQTNLEKIPQFLQMLRAYQKAIQFDLAYAKGMQLNWIHAMQNQLAYYTQRKAFIMLLINTSKVVAQLERAMGASLDKKFNLKKLPIDKLI</sequence>
<name>X1R5N1_9ZZZZ</name>